<dbReference type="Proteomes" id="UP001454086">
    <property type="component" value="Unassembled WGS sequence"/>
</dbReference>
<keyword evidence="3" id="KW-0804">Transcription</keyword>
<dbReference type="Pfam" id="PF12833">
    <property type="entry name" value="HTH_18"/>
    <property type="match status" value="1"/>
</dbReference>
<evidence type="ECO:0000259" key="4">
    <source>
        <dbReference type="PROSITE" id="PS01124"/>
    </source>
</evidence>
<keyword evidence="6" id="KW-1185">Reference proteome</keyword>
<dbReference type="InterPro" id="IPR018060">
    <property type="entry name" value="HTH_AraC"/>
</dbReference>
<evidence type="ECO:0000313" key="6">
    <source>
        <dbReference type="Proteomes" id="UP001454086"/>
    </source>
</evidence>
<dbReference type="PROSITE" id="PS01124">
    <property type="entry name" value="HTH_ARAC_FAMILY_2"/>
    <property type="match status" value="1"/>
</dbReference>
<dbReference type="SUPFAM" id="SSF51215">
    <property type="entry name" value="Regulatory protein AraC"/>
    <property type="match status" value="1"/>
</dbReference>
<dbReference type="RefSeq" id="WP_008716978.1">
    <property type="nucleotide sequence ID" value="NZ_JAJFDX010000001.1"/>
</dbReference>
<dbReference type="SUPFAM" id="SSF46689">
    <property type="entry name" value="Homeodomain-like"/>
    <property type="match status" value="2"/>
</dbReference>
<dbReference type="InterPro" id="IPR037923">
    <property type="entry name" value="HTH-like"/>
</dbReference>
<reference evidence="5 6" key="1">
    <citation type="submission" date="2024-03" db="EMBL/GenBank/DDBJ databases">
        <title>Human intestinal bacterial collection.</title>
        <authorList>
            <person name="Pauvert C."/>
            <person name="Hitch T.C.A."/>
            <person name="Clavel T."/>
        </authorList>
    </citation>
    <scope>NUCLEOTIDE SEQUENCE [LARGE SCALE GENOMIC DNA]</scope>
    <source>
        <strain evidence="5 6">CLA-SR-H021</strain>
    </source>
</reference>
<name>A0ABV1DAV5_9FIRM</name>
<evidence type="ECO:0000256" key="1">
    <source>
        <dbReference type="ARBA" id="ARBA00023015"/>
    </source>
</evidence>
<sequence length="291" mass="33475">MSNVLFSIFPNERFVDLGLYQYGWEQCEPLHSYGPYARNHYLFHYVISGAGTLMSTDSKGMTNTYHIKSGEGFLIHPKQVNTYSADRDHPWEYTWLEFDGLRVKEALELAGLTMDNPVYHSNARDLSLELKNEMLYIANHSDQSPFHLIGHLYLFLDYLTRSSSSRRMMRGGKLQDFYIREATSFIEQNFQNDISVEDIAAFCNLNRSYFGKIFRDAVGKSPQEFLISYRMTKAAELLKLTELTIKDIGNAVGYPSQLHFSRAFKKTYGISPREWRSENKIASGTGKGKMG</sequence>
<dbReference type="PROSITE" id="PS00041">
    <property type="entry name" value="HTH_ARAC_FAMILY_1"/>
    <property type="match status" value="1"/>
</dbReference>
<dbReference type="InterPro" id="IPR018062">
    <property type="entry name" value="HTH_AraC-typ_CS"/>
</dbReference>
<feature type="domain" description="HTH araC/xylS-type" evidence="4">
    <location>
        <begin position="180"/>
        <end position="278"/>
    </location>
</feature>
<keyword evidence="1" id="KW-0805">Transcription regulation</keyword>
<dbReference type="SMART" id="SM00342">
    <property type="entry name" value="HTH_ARAC"/>
    <property type="match status" value="1"/>
</dbReference>
<dbReference type="EMBL" id="JBBMFM010000108">
    <property type="protein sequence ID" value="MEQ2427489.1"/>
    <property type="molecule type" value="Genomic_DNA"/>
</dbReference>
<evidence type="ECO:0000256" key="3">
    <source>
        <dbReference type="ARBA" id="ARBA00023163"/>
    </source>
</evidence>
<keyword evidence="2" id="KW-0238">DNA-binding</keyword>
<dbReference type="Gene3D" id="1.10.10.60">
    <property type="entry name" value="Homeodomain-like"/>
    <property type="match status" value="2"/>
</dbReference>
<comment type="caution">
    <text evidence="5">The sequence shown here is derived from an EMBL/GenBank/DDBJ whole genome shotgun (WGS) entry which is preliminary data.</text>
</comment>
<evidence type="ECO:0000313" key="5">
    <source>
        <dbReference type="EMBL" id="MEQ2427489.1"/>
    </source>
</evidence>
<evidence type="ECO:0000256" key="2">
    <source>
        <dbReference type="ARBA" id="ARBA00023125"/>
    </source>
</evidence>
<accession>A0ABV1DAV5</accession>
<gene>
    <name evidence="5" type="ORF">WMQ36_21200</name>
</gene>
<organism evidence="5 6">
    <name type="scientific">Enterocloster hominis</name>
    <name type="common">ex Hitch et al. 2024</name>
    <dbReference type="NCBI Taxonomy" id="1917870"/>
    <lineage>
        <taxon>Bacteria</taxon>
        <taxon>Bacillati</taxon>
        <taxon>Bacillota</taxon>
        <taxon>Clostridia</taxon>
        <taxon>Lachnospirales</taxon>
        <taxon>Lachnospiraceae</taxon>
        <taxon>Enterocloster</taxon>
    </lineage>
</organism>
<dbReference type="Pfam" id="PF02311">
    <property type="entry name" value="AraC_binding"/>
    <property type="match status" value="1"/>
</dbReference>
<proteinExistence type="predicted"/>
<dbReference type="PRINTS" id="PR00032">
    <property type="entry name" value="HTHARAC"/>
</dbReference>
<protein>
    <submittedName>
        <fullName evidence="5">AraC family transcriptional regulator</fullName>
    </submittedName>
</protein>
<dbReference type="PANTHER" id="PTHR43280">
    <property type="entry name" value="ARAC-FAMILY TRANSCRIPTIONAL REGULATOR"/>
    <property type="match status" value="1"/>
</dbReference>
<dbReference type="PANTHER" id="PTHR43280:SF2">
    <property type="entry name" value="HTH-TYPE TRANSCRIPTIONAL REGULATOR EXSA"/>
    <property type="match status" value="1"/>
</dbReference>
<dbReference type="CDD" id="cd06986">
    <property type="entry name" value="cupin_MmsR-like_N"/>
    <property type="match status" value="1"/>
</dbReference>
<dbReference type="InterPro" id="IPR009057">
    <property type="entry name" value="Homeodomain-like_sf"/>
</dbReference>
<dbReference type="InterPro" id="IPR020449">
    <property type="entry name" value="Tscrpt_reg_AraC-type_HTH"/>
</dbReference>
<dbReference type="InterPro" id="IPR003313">
    <property type="entry name" value="AraC-bd"/>
</dbReference>